<feature type="binding site" evidence="9">
    <location>
        <position position="150"/>
    </location>
    <ligand>
        <name>1-deoxy-D-xylulose 5-phosphate</name>
        <dbReference type="ChEBI" id="CHEBI:57792"/>
    </ligand>
</feature>
<dbReference type="FunFam" id="3.40.50.720:FF:000045">
    <property type="entry name" value="1-deoxy-D-xylulose 5-phosphate reductoisomerase"/>
    <property type="match status" value="1"/>
</dbReference>
<keyword evidence="9" id="KW-0460">Magnesium</keyword>
<dbReference type="EC" id="1.1.1.267" evidence="9"/>
<dbReference type="Pfam" id="PF08436">
    <property type="entry name" value="DXP_redisom_C"/>
    <property type="match status" value="1"/>
</dbReference>
<dbReference type="SUPFAM" id="SSF69055">
    <property type="entry name" value="1-deoxy-D-xylulose-5-phosphate reductoisomerase, C-terminal domain"/>
    <property type="match status" value="1"/>
</dbReference>
<dbReference type="NCBIfam" id="TIGR00243">
    <property type="entry name" value="Dxr"/>
    <property type="match status" value="1"/>
</dbReference>
<evidence type="ECO:0000256" key="9">
    <source>
        <dbReference type="HAMAP-Rule" id="MF_00183"/>
    </source>
</evidence>
<feature type="binding site" evidence="9">
    <location>
        <position position="215"/>
    </location>
    <ligand>
        <name>1-deoxy-D-xylulose 5-phosphate</name>
        <dbReference type="ChEBI" id="CHEBI:57792"/>
    </ligand>
</feature>
<dbReference type="InterPro" id="IPR026877">
    <property type="entry name" value="DXPR_C"/>
</dbReference>
<organism evidence="13 14">
    <name type="scientific">Dysgonomonas hofstadii</name>
    <dbReference type="NCBI Taxonomy" id="637886"/>
    <lineage>
        <taxon>Bacteria</taxon>
        <taxon>Pseudomonadati</taxon>
        <taxon>Bacteroidota</taxon>
        <taxon>Bacteroidia</taxon>
        <taxon>Bacteroidales</taxon>
        <taxon>Dysgonomonadaceae</taxon>
        <taxon>Dysgonomonas</taxon>
    </lineage>
</organism>
<protein>
    <recommendedName>
        <fullName evidence="9">1-deoxy-D-xylulose 5-phosphate reductoisomerase</fullName>
        <shortName evidence="9">DXP reductoisomerase</shortName>
        <ecNumber evidence="9">1.1.1.267</ecNumber>
    </recommendedName>
    <alternativeName>
        <fullName evidence="9">1-deoxyxylulose-5-phosphate reductoisomerase</fullName>
    </alternativeName>
    <alternativeName>
        <fullName evidence="9">2-C-methyl-D-erythritol 4-phosphate synthase</fullName>
    </alternativeName>
</protein>
<dbReference type="Pfam" id="PF13288">
    <property type="entry name" value="DXPR_C"/>
    <property type="match status" value="1"/>
</dbReference>
<feature type="binding site" evidence="9">
    <location>
        <position position="151"/>
    </location>
    <ligand>
        <name>1-deoxy-D-xylulose 5-phosphate</name>
        <dbReference type="ChEBI" id="CHEBI:57792"/>
    </ligand>
</feature>
<comment type="similarity">
    <text evidence="2 9">Belongs to the DXR family.</text>
</comment>
<comment type="caution">
    <text evidence="9">Lacks conserved residue(s) required for the propagation of feature annotation.</text>
</comment>
<feature type="binding site" evidence="9">
    <location>
        <position position="219"/>
    </location>
    <ligand>
        <name>Mn(2+)</name>
        <dbReference type="ChEBI" id="CHEBI:29035"/>
    </ligand>
</feature>
<feature type="binding site" evidence="9">
    <location>
        <position position="216"/>
    </location>
    <ligand>
        <name>1-deoxy-D-xylulose 5-phosphate</name>
        <dbReference type="ChEBI" id="CHEBI:57792"/>
    </ligand>
</feature>
<sequence>MKRNIAILGSTGSIGTQALDIVREHPDSFEVYALTANENVDLLIKQAMEFMPEVVVIANENKYKQLKEALVHQPIKVWSGSESIAQVVESAPIDMVLTAMVGYSGLKPTINAIKAGKVIALANKETLVVAGELITTLAIEKKVPILPVDSEHSAIFQCLIGERTPIEKILLTASGGPFRNHSIDQLAKVTKTEALKHPNWDMGAKVTIDSASLMNKGLEMIEAKWLFDVTPDQIEVVVHPQSIIHSMVQFEDSSIIAQLGLPDMHLPIQYALAYPNRLKNNFERLDFFKLKEMTFEKPDTNRFRNLTFAFEAARAKGNMACIMNAANEIAVAAFLKDQIGFLEMSDVIEQTMQKASYIQSPSYEDYVQTDMEARYIAAEFVK</sequence>
<comment type="pathway">
    <text evidence="1 9">Isoprenoid biosynthesis; isopentenyl diphosphate biosynthesis via DXP pathway; isopentenyl diphosphate from 1-deoxy-D-xylulose 5-phosphate: step 1/6.</text>
</comment>
<dbReference type="InterPro" id="IPR036291">
    <property type="entry name" value="NAD(P)-bd_dom_sf"/>
</dbReference>
<feature type="binding site" evidence="9">
    <location>
        <position position="203"/>
    </location>
    <ligand>
        <name>NADPH</name>
        <dbReference type="ChEBI" id="CHEBI:57783"/>
    </ligand>
</feature>
<evidence type="ECO:0000256" key="7">
    <source>
        <dbReference type="ARBA" id="ARBA00023229"/>
    </source>
</evidence>
<evidence type="ECO:0000259" key="12">
    <source>
        <dbReference type="Pfam" id="PF13288"/>
    </source>
</evidence>
<evidence type="ECO:0000256" key="2">
    <source>
        <dbReference type="ARBA" id="ARBA00006825"/>
    </source>
</evidence>
<dbReference type="HAMAP" id="MF_00183">
    <property type="entry name" value="DXP_reductoisom"/>
    <property type="match status" value="1"/>
</dbReference>
<comment type="function">
    <text evidence="9">Catalyzes the NADPH-dependent rearrangement and reduction of 1-deoxy-D-xylulose-5-phosphate (DXP) to 2-C-methyl-D-erythritol 4-phosphate (MEP).</text>
</comment>
<name>A0A840CVS7_9BACT</name>
<evidence type="ECO:0000256" key="3">
    <source>
        <dbReference type="ARBA" id="ARBA00022723"/>
    </source>
</evidence>
<feature type="binding site" evidence="9">
    <location>
        <position position="12"/>
    </location>
    <ligand>
        <name>NADPH</name>
        <dbReference type="ChEBI" id="CHEBI:57783"/>
    </ligand>
</feature>
<dbReference type="Proteomes" id="UP000555103">
    <property type="component" value="Unassembled WGS sequence"/>
</dbReference>
<dbReference type="InterPro" id="IPR013644">
    <property type="entry name" value="DXP_reductoisomerase_C"/>
</dbReference>
<feature type="domain" description="1-deoxy-D-xylulose 5-phosphate reductoisomerase N-terminal" evidence="10">
    <location>
        <begin position="5"/>
        <end position="131"/>
    </location>
</feature>
<evidence type="ECO:0000256" key="4">
    <source>
        <dbReference type="ARBA" id="ARBA00022857"/>
    </source>
</evidence>
<comment type="cofactor">
    <cofactor evidence="9">
        <name>Mg(2+)</name>
        <dbReference type="ChEBI" id="CHEBI:18420"/>
    </cofactor>
    <cofactor evidence="9">
        <name>Mn(2+)</name>
        <dbReference type="ChEBI" id="CHEBI:29035"/>
    </cofactor>
</comment>
<dbReference type="Gene3D" id="1.10.1740.10">
    <property type="match status" value="1"/>
</dbReference>
<feature type="binding site" evidence="9">
    <location>
        <position position="151"/>
    </location>
    <ligand>
        <name>Mn(2+)</name>
        <dbReference type="ChEBI" id="CHEBI:29035"/>
    </ligand>
</feature>
<keyword evidence="13" id="KW-0413">Isomerase</keyword>
<dbReference type="InterPro" id="IPR036169">
    <property type="entry name" value="DXPR_C_sf"/>
</dbReference>
<feature type="binding site" evidence="9">
    <location>
        <position position="149"/>
    </location>
    <ligand>
        <name>Mn(2+)</name>
        <dbReference type="ChEBI" id="CHEBI:29035"/>
    </ligand>
</feature>
<feature type="domain" description="DXP reductoisomerase C-terminal" evidence="12">
    <location>
        <begin position="259"/>
        <end position="374"/>
    </location>
</feature>
<dbReference type="EMBL" id="JACIEP010000027">
    <property type="protein sequence ID" value="MBB4038268.1"/>
    <property type="molecule type" value="Genomic_DNA"/>
</dbReference>
<feature type="binding site" evidence="9">
    <location>
        <position position="219"/>
    </location>
    <ligand>
        <name>1-deoxy-D-xylulose 5-phosphate</name>
        <dbReference type="ChEBI" id="CHEBI:57792"/>
    </ligand>
</feature>
<dbReference type="PIRSF" id="PIRSF006205">
    <property type="entry name" value="Dxp_reductismrs"/>
    <property type="match status" value="1"/>
</dbReference>
<feature type="binding site" evidence="9">
    <location>
        <position position="174"/>
    </location>
    <ligand>
        <name>1-deoxy-D-xylulose 5-phosphate</name>
        <dbReference type="ChEBI" id="CHEBI:57792"/>
    </ligand>
</feature>
<dbReference type="UniPathway" id="UPA00056">
    <property type="reaction ID" value="UER00092"/>
</dbReference>
<evidence type="ECO:0000256" key="8">
    <source>
        <dbReference type="ARBA" id="ARBA00048543"/>
    </source>
</evidence>
<dbReference type="Pfam" id="PF02670">
    <property type="entry name" value="DXP_reductoisom"/>
    <property type="match status" value="1"/>
</dbReference>
<evidence type="ECO:0000256" key="5">
    <source>
        <dbReference type="ARBA" id="ARBA00023002"/>
    </source>
</evidence>
<feature type="binding site" evidence="9">
    <location>
        <position position="124"/>
    </location>
    <ligand>
        <name>1-deoxy-D-xylulose 5-phosphate</name>
        <dbReference type="ChEBI" id="CHEBI:57792"/>
    </ligand>
</feature>
<feature type="binding site" evidence="9">
    <location>
        <position position="123"/>
    </location>
    <ligand>
        <name>NADPH</name>
        <dbReference type="ChEBI" id="CHEBI:57783"/>
    </ligand>
</feature>
<keyword evidence="7 9" id="KW-0414">Isoprene biosynthesis</keyword>
<evidence type="ECO:0000256" key="6">
    <source>
        <dbReference type="ARBA" id="ARBA00023211"/>
    </source>
</evidence>
<dbReference type="GO" id="GO:0051484">
    <property type="term" value="P:isopentenyl diphosphate biosynthetic process, methylerythritol 4-phosphate pathway involved in terpenoid biosynthetic process"/>
    <property type="evidence" value="ECO:0007669"/>
    <property type="project" value="UniProtKB-ARBA"/>
</dbReference>
<proteinExistence type="inferred from homology"/>
<dbReference type="RefSeq" id="WP_183309059.1">
    <property type="nucleotide sequence ID" value="NZ_JACIEP010000027.1"/>
</dbReference>
<reference evidence="13 14" key="1">
    <citation type="submission" date="2020-08" db="EMBL/GenBank/DDBJ databases">
        <title>Genomic Encyclopedia of Type Strains, Phase IV (KMG-IV): sequencing the most valuable type-strain genomes for metagenomic binning, comparative biology and taxonomic classification.</title>
        <authorList>
            <person name="Goeker M."/>
        </authorList>
    </citation>
    <scope>NUCLEOTIDE SEQUENCE [LARGE SCALE GENOMIC DNA]</scope>
    <source>
        <strain evidence="13 14">DSM 104969</strain>
    </source>
</reference>
<dbReference type="SUPFAM" id="SSF55347">
    <property type="entry name" value="Glyceraldehyde-3-phosphate dehydrogenase-like, C-terminal domain"/>
    <property type="match status" value="1"/>
</dbReference>
<keyword evidence="14" id="KW-1185">Reference proteome</keyword>
<feature type="binding site" evidence="9">
    <location>
        <position position="14"/>
    </location>
    <ligand>
        <name>NADPH</name>
        <dbReference type="ChEBI" id="CHEBI:57783"/>
    </ligand>
</feature>
<feature type="domain" description="1-deoxy-D-xylulose 5-phosphate reductoisomerase C-terminal" evidence="11">
    <location>
        <begin position="145"/>
        <end position="227"/>
    </location>
</feature>
<comment type="catalytic activity">
    <reaction evidence="8">
        <text>2-C-methyl-D-erythritol 4-phosphate + NADP(+) = 1-deoxy-D-xylulose 5-phosphate + NADPH + H(+)</text>
        <dbReference type="Rhea" id="RHEA:13717"/>
        <dbReference type="ChEBI" id="CHEBI:15378"/>
        <dbReference type="ChEBI" id="CHEBI:57783"/>
        <dbReference type="ChEBI" id="CHEBI:57792"/>
        <dbReference type="ChEBI" id="CHEBI:58262"/>
        <dbReference type="ChEBI" id="CHEBI:58349"/>
        <dbReference type="EC" id="1.1.1.267"/>
    </reaction>
    <physiologicalReaction direction="right-to-left" evidence="8">
        <dbReference type="Rhea" id="RHEA:13719"/>
    </physiologicalReaction>
</comment>
<gene>
    <name evidence="9" type="primary">dxr</name>
    <name evidence="13" type="ORF">GGR21_004200</name>
</gene>
<keyword evidence="5 9" id="KW-0560">Oxidoreductase</keyword>
<dbReference type="Gene3D" id="3.40.50.720">
    <property type="entry name" value="NAD(P)-binding Rossmann-like Domain"/>
    <property type="match status" value="1"/>
</dbReference>
<feature type="binding site" evidence="9">
    <location>
        <position position="210"/>
    </location>
    <ligand>
        <name>1-deoxy-D-xylulose 5-phosphate</name>
        <dbReference type="ChEBI" id="CHEBI:57792"/>
    </ligand>
</feature>
<dbReference type="InterPro" id="IPR003821">
    <property type="entry name" value="DXP_reductoisomerase"/>
</dbReference>
<evidence type="ECO:0000313" key="13">
    <source>
        <dbReference type="EMBL" id="MBB4038268.1"/>
    </source>
</evidence>
<evidence type="ECO:0000259" key="10">
    <source>
        <dbReference type="Pfam" id="PF02670"/>
    </source>
</evidence>
<dbReference type="SUPFAM" id="SSF51735">
    <property type="entry name" value="NAD(P)-binding Rossmann-fold domains"/>
    <property type="match status" value="1"/>
</dbReference>
<evidence type="ECO:0000256" key="1">
    <source>
        <dbReference type="ARBA" id="ARBA00005094"/>
    </source>
</evidence>
<comment type="caution">
    <text evidence="13">The sequence shown here is derived from an EMBL/GenBank/DDBJ whole genome shotgun (WGS) entry which is preliminary data.</text>
</comment>
<dbReference type="PANTHER" id="PTHR30525:SF0">
    <property type="entry name" value="1-DEOXY-D-XYLULOSE 5-PHOSPHATE REDUCTOISOMERASE, CHLOROPLASTIC"/>
    <property type="match status" value="1"/>
</dbReference>
<keyword evidence="4 9" id="KW-0521">NADP</keyword>
<evidence type="ECO:0000259" key="11">
    <source>
        <dbReference type="Pfam" id="PF08436"/>
    </source>
</evidence>
<accession>A0A840CVS7</accession>
<dbReference type="GO" id="GO:0030145">
    <property type="term" value="F:manganese ion binding"/>
    <property type="evidence" value="ECO:0007669"/>
    <property type="project" value="TreeGrafter"/>
</dbReference>
<feature type="binding site" evidence="9">
    <location>
        <position position="11"/>
    </location>
    <ligand>
        <name>NADPH</name>
        <dbReference type="ChEBI" id="CHEBI:57783"/>
    </ligand>
</feature>
<keyword evidence="3 9" id="KW-0479">Metal-binding</keyword>
<feature type="binding site" evidence="9">
    <location>
        <position position="13"/>
    </location>
    <ligand>
        <name>NADPH</name>
        <dbReference type="ChEBI" id="CHEBI:57783"/>
    </ligand>
</feature>
<dbReference type="NCBIfam" id="NF009114">
    <property type="entry name" value="PRK12464.1"/>
    <property type="match status" value="1"/>
</dbReference>
<feature type="binding site" evidence="9">
    <location>
        <position position="125"/>
    </location>
    <ligand>
        <name>NADPH</name>
        <dbReference type="ChEBI" id="CHEBI:57783"/>
    </ligand>
</feature>
<dbReference type="AlphaFoldDB" id="A0A840CVS7"/>
<dbReference type="PANTHER" id="PTHR30525">
    <property type="entry name" value="1-DEOXY-D-XYLULOSE 5-PHOSPHATE REDUCTOISOMERASE"/>
    <property type="match status" value="1"/>
</dbReference>
<evidence type="ECO:0000313" key="14">
    <source>
        <dbReference type="Proteomes" id="UP000555103"/>
    </source>
</evidence>
<dbReference type="GO" id="GO:0030604">
    <property type="term" value="F:1-deoxy-D-xylulose-5-phosphate reductoisomerase activity"/>
    <property type="evidence" value="ECO:0007669"/>
    <property type="project" value="UniProtKB-UniRule"/>
</dbReference>
<dbReference type="InterPro" id="IPR013512">
    <property type="entry name" value="DXP_reductoisomerase_N"/>
</dbReference>
<dbReference type="GO" id="GO:0016853">
    <property type="term" value="F:isomerase activity"/>
    <property type="evidence" value="ECO:0007669"/>
    <property type="project" value="UniProtKB-KW"/>
</dbReference>
<keyword evidence="6 9" id="KW-0464">Manganese</keyword>
<dbReference type="GO" id="GO:0070402">
    <property type="term" value="F:NADPH binding"/>
    <property type="evidence" value="ECO:0007669"/>
    <property type="project" value="InterPro"/>
</dbReference>
<feature type="binding site" evidence="9">
    <location>
        <position position="197"/>
    </location>
    <ligand>
        <name>1-deoxy-D-xylulose 5-phosphate</name>
        <dbReference type="ChEBI" id="CHEBI:57792"/>
    </ligand>
</feature>
<feature type="binding site" evidence="9">
    <location>
        <position position="39"/>
    </location>
    <ligand>
        <name>NADPH</name>
        <dbReference type="ChEBI" id="CHEBI:57783"/>
    </ligand>
</feature>